<keyword evidence="3" id="KW-1185">Reference proteome</keyword>
<sequence length="313" mass="33885">MDASANPHTPPNPRVPGEAPRSSLLFETPLSVGADGAGNQSSPAQRREAPDRKLGVNISPTSPSTMAPIDAPSSKPTKSSSPESDASELTLHDNDELATTIMLKSCYCPPTNAYDMLPPWTAAEKLAKRPGFSNSCLLFHVEVYVVADKYLMEQLRQRAAVHMGIFLKRYLEAIFAKRTSPAPTIAAVNIHECLTKIYAATVAGDENTPLRKAVTDVLMSHRTTRSTGEPGCMTAKVMRCAREIEGFGRDMYVRTMGEAAKLGSVAYLEVVEVLCPSCQYRWMKPTGIAWSLVRCISCGVPSHSSSHTVAKAT</sequence>
<name>A0A7U2I0E2_PHANO</name>
<reference evidence="3" key="1">
    <citation type="journal article" date="2021" name="BMC Genomics">
        <title>Chromosome-level genome assembly and manually-curated proteome of model necrotroph Parastagonospora nodorum Sn15 reveals a genome-wide trove of candidate effector homologs, and redundancy of virulence-related functions within an accessory chromosome.</title>
        <authorList>
            <person name="Bertazzoni S."/>
            <person name="Jones D.A.B."/>
            <person name="Phan H.T."/>
            <person name="Tan K.-C."/>
            <person name="Hane J.K."/>
        </authorList>
    </citation>
    <scope>NUCLEOTIDE SEQUENCE [LARGE SCALE GENOMIC DNA]</scope>
    <source>
        <strain evidence="3">SN15 / ATCC MYA-4574 / FGSC 10173)</strain>
    </source>
</reference>
<dbReference type="Proteomes" id="UP000663193">
    <property type="component" value="Chromosome 5"/>
</dbReference>
<proteinExistence type="predicted"/>
<evidence type="ECO:0000313" key="3">
    <source>
        <dbReference type="Proteomes" id="UP000663193"/>
    </source>
</evidence>
<dbReference type="EMBL" id="CP069027">
    <property type="protein sequence ID" value="QRC95236.1"/>
    <property type="molecule type" value="Genomic_DNA"/>
</dbReference>
<protein>
    <submittedName>
        <fullName evidence="2">Uncharacterized protein</fullName>
    </submittedName>
</protein>
<organism evidence="2 3">
    <name type="scientific">Phaeosphaeria nodorum (strain SN15 / ATCC MYA-4574 / FGSC 10173)</name>
    <name type="common">Glume blotch fungus</name>
    <name type="synonym">Parastagonospora nodorum</name>
    <dbReference type="NCBI Taxonomy" id="321614"/>
    <lineage>
        <taxon>Eukaryota</taxon>
        <taxon>Fungi</taxon>
        <taxon>Dikarya</taxon>
        <taxon>Ascomycota</taxon>
        <taxon>Pezizomycotina</taxon>
        <taxon>Dothideomycetes</taxon>
        <taxon>Pleosporomycetidae</taxon>
        <taxon>Pleosporales</taxon>
        <taxon>Pleosporineae</taxon>
        <taxon>Phaeosphaeriaceae</taxon>
        <taxon>Parastagonospora</taxon>
    </lineage>
</organism>
<dbReference type="AlphaFoldDB" id="A0A7U2I0E2"/>
<evidence type="ECO:0000313" key="2">
    <source>
        <dbReference type="EMBL" id="QRC95236.1"/>
    </source>
</evidence>
<gene>
    <name evidence="2" type="ORF">JI435_029360</name>
</gene>
<accession>A0A7U2I0E2</accession>
<dbReference type="VEuPathDB" id="FungiDB:JI435_029360"/>
<feature type="compositionally biased region" description="Basic and acidic residues" evidence="1">
    <location>
        <begin position="45"/>
        <end position="54"/>
    </location>
</feature>
<evidence type="ECO:0000256" key="1">
    <source>
        <dbReference type="SAM" id="MobiDB-lite"/>
    </source>
</evidence>
<feature type="compositionally biased region" description="Low complexity" evidence="1">
    <location>
        <begin position="72"/>
        <end position="84"/>
    </location>
</feature>
<feature type="region of interest" description="Disordered" evidence="1">
    <location>
        <begin position="1"/>
        <end position="90"/>
    </location>
</feature>
<dbReference type="OrthoDB" id="6359816at2759"/>